<dbReference type="AlphaFoldDB" id="A0A2G9SFK8"/>
<keyword evidence="3" id="KW-0677">Repeat</keyword>
<organism evidence="4 5">
    <name type="scientific">Aquarana catesbeiana</name>
    <name type="common">American bullfrog</name>
    <name type="synonym">Rana catesbeiana</name>
    <dbReference type="NCBI Taxonomy" id="8400"/>
    <lineage>
        <taxon>Eukaryota</taxon>
        <taxon>Metazoa</taxon>
        <taxon>Chordata</taxon>
        <taxon>Craniata</taxon>
        <taxon>Vertebrata</taxon>
        <taxon>Euteleostomi</taxon>
        <taxon>Amphibia</taxon>
        <taxon>Batrachia</taxon>
        <taxon>Anura</taxon>
        <taxon>Neobatrachia</taxon>
        <taxon>Ranoidea</taxon>
        <taxon>Ranidae</taxon>
        <taxon>Aquarana</taxon>
    </lineage>
</organism>
<dbReference type="GO" id="GO:0070971">
    <property type="term" value="C:endoplasmic reticulum exit site"/>
    <property type="evidence" value="ECO:0007669"/>
    <property type="project" value="TreeGrafter"/>
</dbReference>
<feature type="non-terminal residue" evidence="4">
    <location>
        <position position="1"/>
    </location>
</feature>
<keyword evidence="1" id="KW-0813">Transport</keyword>
<protein>
    <submittedName>
        <fullName evidence="4">Uncharacterized protein</fullName>
    </submittedName>
</protein>
<evidence type="ECO:0000256" key="2">
    <source>
        <dbReference type="ARBA" id="ARBA00022574"/>
    </source>
</evidence>
<dbReference type="GO" id="GO:0005198">
    <property type="term" value="F:structural molecule activity"/>
    <property type="evidence" value="ECO:0007669"/>
    <property type="project" value="TreeGrafter"/>
</dbReference>
<sequence length="167" mass="18961">CFCLLFISSQHIVLKGLSFAYFHYNLFGQHTYHAGAKMARQYNPPLQNDPILESRHPKEIAERHVEPIEYFIFLSQLSPHILAGLHEIAHCVESQNYQQGLFIHAQVVSSSNFSEVSSFMPILKAEQEGWDYSIVVTAGVMPRNPKVEISPREIKPLDNDTTGKHIG</sequence>
<feature type="non-terminal residue" evidence="4">
    <location>
        <position position="167"/>
    </location>
</feature>
<accession>A0A2G9SFK8</accession>
<dbReference type="InterPro" id="IPR040251">
    <property type="entry name" value="SEC31-like"/>
</dbReference>
<evidence type="ECO:0000313" key="4">
    <source>
        <dbReference type="EMBL" id="PIO38979.1"/>
    </source>
</evidence>
<evidence type="ECO:0000256" key="1">
    <source>
        <dbReference type="ARBA" id="ARBA00022448"/>
    </source>
</evidence>
<dbReference type="EMBL" id="KV924749">
    <property type="protein sequence ID" value="PIO38979.1"/>
    <property type="molecule type" value="Genomic_DNA"/>
</dbReference>
<keyword evidence="2" id="KW-0853">WD repeat</keyword>
<keyword evidence="5" id="KW-1185">Reference proteome</keyword>
<dbReference type="PANTHER" id="PTHR13923">
    <property type="entry name" value="SEC31-RELATED PROTEIN"/>
    <property type="match status" value="1"/>
</dbReference>
<dbReference type="Gene3D" id="1.20.940.10">
    <property type="entry name" value="Functional domain of the splicing factor Prp18"/>
    <property type="match status" value="1"/>
</dbReference>
<evidence type="ECO:0000313" key="5">
    <source>
        <dbReference type="Proteomes" id="UP000228934"/>
    </source>
</evidence>
<reference evidence="5" key="1">
    <citation type="journal article" date="2017" name="Nat. Commun.">
        <title>The North American bullfrog draft genome provides insight into hormonal regulation of long noncoding RNA.</title>
        <authorList>
            <person name="Hammond S.A."/>
            <person name="Warren R.L."/>
            <person name="Vandervalk B.P."/>
            <person name="Kucuk E."/>
            <person name="Khan H."/>
            <person name="Gibb E.A."/>
            <person name="Pandoh P."/>
            <person name="Kirk H."/>
            <person name="Zhao Y."/>
            <person name="Jones M."/>
            <person name="Mungall A.J."/>
            <person name="Coope R."/>
            <person name="Pleasance S."/>
            <person name="Moore R.A."/>
            <person name="Holt R.A."/>
            <person name="Round J.M."/>
            <person name="Ohora S."/>
            <person name="Walle B.V."/>
            <person name="Veldhoen N."/>
            <person name="Helbing C.C."/>
            <person name="Birol I."/>
        </authorList>
    </citation>
    <scope>NUCLEOTIDE SEQUENCE [LARGE SCALE GENOMIC DNA]</scope>
</reference>
<dbReference type="GO" id="GO:0030127">
    <property type="term" value="C:COPII vesicle coat"/>
    <property type="evidence" value="ECO:0007669"/>
    <property type="project" value="TreeGrafter"/>
</dbReference>
<dbReference type="GO" id="GO:0007029">
    <property type="term" value="P:endoplasmic reticulum organization"/>
    <property type="evidence" value="ECO:0007669"/>
    <property type="project" value="TreeGrafter"/>
</dbReference>
<name>A0A2G9SFK8_AQUCT</name>
<gene>
    <name evidence="4" type="ORF">AB205_0142470</name>
</gene>
<proteinExistence type="predicted"/>
<dbReference type="OrthoDB" id="542917at2759"/>
<evidence type="ECO:0000256" key="3">
    <source>
        <dbReference type="ARBA" id="ARBA00022737"/>
    </source>
</evidence>
<dbReference type="GO" id="GO:0090110">
    <property type="term" value="P:COPII-coated vesicle cargo loading"/>
    <property type="evidence" value="ECO:0007669"/>
    <property type="project" value="TreeGrafter"/>
</dbReference>
<dbReference type="PANTHER" id="PTHR13923:SF22">
    <property type="entry name" value="PROTEIN TRANSPORT PROTEIN SEC31B"/>
    <property type="match status" value="1"/>
</dbReference>
<dbReference type="Proteomes" id="UP000228934">
    <property type="component" value="Unassembled WGS sequence"/>
</dbReference>